<dbReference type="PROSITE" id="PS51257">
    <property type="entry name" value="PROKAR_LIPOPROTEIN"/>
    <property type="match status" value="1"/>
</dbReference>
<dbReference type="OrthoDB" id="191116at2"/>
<evidence type="ECO:0000313" key="3">
    <source>
        <dbReference type="Proteomes" id="UP000297258"/>
    </source>
</evidence>
<keyword evidence="1" id="KW-0812">Transmembrane</keyword>
<protein>
    <submittedName>
        <fullName evidence="2">Rhombotarget lipoprotein</fullName>
    </submittedName>
</protein>
<reference evidence="2 3" key="1">
    <citation type="submission" date="2019-03" db="EMBL/GenBank/DDBJ databases">
        <title>Draft genome of Massilia hortus sp. nov., a novel bacterial species of the Oxalobacteraceae family.</title>
        <authorList>
            <person name="Peta V."/>
            <person name="Raths R."/>
            <person name="Bucking H."/>
        </authorList>
    </citation>
    <scope>NUCLEOTIDE SEQUENCE [LARGE SCALE GENOMIC DNA]</scope>
    <source>
        <strain evidence="2 3">ONC3</strain>
    </source>
</reference>
<gene>
    <name evidence="2" type="primary">rhlP</name>
    <name evidence="2" type="ORF">E4O92_06565</name>
</gene>
<keyword evidence="1" id="KW-0472">Membrane</keyword>
<evidence type="ECO:0000256" key="1">
    <source>
        <dbReference type="SAM" id="Phobius"/>
    </source>
</evidence>
<accession>A0A4Y9T2S7</accession>
<feature type="transmembrane region" description="Helical" evidence="1">
    <location>
        <begin position="6"/>
        <end position="24"/>
    </location>
</feature>
<dbReference type="AlphaFoldDB" id="A0A4Y9T2S7"/>
<dbReference type="InterPro" id="IPR026443">
    <property type="entry name" value="Rhombo_lipo"/>
</dbReference>
<dbReference type="Proteomes" id="UP000297258">
    <property type="component" value="Unassembled WGS sequence"/>
</dbReference>
<sequence length="276" mass="30241">MALLRYIVVGIVAAALAGCASMLGNHSARHEGSLVDYLYPNAKEPPAMQATTTQLRPPVRVGIAFVPGARGDGLSETEKTRLLERVRDSFSQYSYIGNIEIIPSAYLRPRGGWDNLDQVSRMFNVEVVALLSYDQVSFNDTNELAVLYWTIVGAYVIKGDRYDVQTLVDAAVFDVKSRKLLFRAPGTSQVKGSATMAGYSEQSRNAQANGFRLAVDQLIPQLQSELAGFRERIKNDPNYKVVNKDGYRGGGSFGWIGALLALCALVFGHARRRTAA</sequence>
<evidence type="ECO:0000313" key="2">
    <source>
        <dbReference type="EMBL" id="TFW33485.1"/>
    </source>
</evidence>
<keyword evidence="3" id="KW-1185">Reference proteome</keyword>
<comment type="caution">
    <text evidence="2">The sequence shown here is derived from an EMBL/GenBank/DDBJ whole genome shotgun (WGS) entry which is preliminary data.</text>
</comment>
<dbReference type="NCBIfam" id="TIGR04179">
    <property type="entry name" value="rhombo_lipo"/>
    <property type="match status" value="1"/>
</dbReference>
<dbReference type="EMBL" id="SPUM01000039">
    <property type="protein sequence ID" value="TFW33485.1"/>
    <property type="molecule type" value="Genomic_DNA"/>
</dbReference>
<keyword evidence="1" id="KW-1133">Transmembrane helix</keyword>
<feature type="transmembrane region" description="Helical" evidence="1">
    <location>
        <begin position="253"/>
        <end position="270"/>
    </location>
</feature>
<dbReference type="RefSeq" id="WP_135188960.1">
    <property type="nucleotide sequence ID" value="NZ_SPUM01000039.1"/>
</dbReference>
<keyword evidence="2" id="KW-0449">Lipoprotein</keyword>
<proteinExistence type="predicted"/>
<organism evidence="2 3">
    <name type="scientific">Massilia horti</name>
    <dbReference type="NCBI Taxonomy" id="2562153"/>
    <lineage>
        <taxon>Bacteria</taxon>
        <taxon>Pseudomonadati</taxon>
        <taxon>Pseudomonadota</taxon>
        <taxon>Betaproteobacteria</taxon>
        <taxon>Burkholderiales</taxon>
        <taxon>Oxalobacteraceae</taxon>
        <taxon>Telluria group</taxon>
        <taxon>Massilia</taxon>
    </lineage>
</organism>
<name>A0A4Y9T2S7_9BURK</name>